<dbReference type="CDD" id="cd08504">
    <property type="entry name" value="PBP2_OppA"/>
    <property type="match status" value="1"/>
</dbReference>
<gene>
    <name evidence="8" type="ORF">F9L04_24405</name>
</gene>
<dbReference type="SUPFAM" id="SSF53850">
    <property type="entry name" value="Periplasmic binding protein-like II"/>
    <property type="match status" value="1"/>
</dbReference>
<feature type="signal peptide" evidence="6">
    <location>
        <begin position="1"/>
        <end position="21"/>
    </location>
</feature>
<dbReference type="Gene3D" id="3.40.190.10">
    <property type="entry name" value="Periplasmic binding protein-like II"/>
    <property type="match status" value="1"/>
</dbReference>
<comment type="subcellular location">
    <subcellularLocation>
        <location evidence="1">Periplasm</location>
    </subcellularLocation>
</comment>
<dbReference type="Gene3D" id="3.10.105.10">
    <property type="entry name" value="Dipeptide-binding Protein, Domain 3"/>
    <property type="match status" value="1"/>
</dbReference>
<dbReference type="GO" id="GO:1904680">
    <property type="term" value="F:peptide transmembrane transporter activity"/>
    <property type="evidence" value="ECO:0007669"/>
    <property type="project" value="TreeGrafter"/>
</dbReference>
<evidence type="ECO:0000256" key="3">
    <source>
        <dbReference type="ARBA" id="ARBA00022448"/>
    </source>
</evidence>
<reference evidence="8 9" key="1">
    <citation type="submission" date="2019-09" db="EMBL/GenBank/DDBJ databases">
        <title>Taxonomic organization of the family Brucellaceae based on a phylogenomic approach.</title>
        <authorList>
            <person name="Leclercq S."/>
            <person name="Cloeckaert A."/>
            <person name="Zygmunt M.S."/>
        </authorList>
    </citation>
    <scope>NUCLEOTIDE SEQUENCE [LARGE SCALE GENOMIC DNA]</scope>
    <source>
        <strain evidence="8 9">LMG 3313</strain>
    </source>
</reference>
<dbReference type="FunFam" id="3.90.76.10:FF:000001">
    <property type="entry name" value="Oligopeptide ABC transporter substrate-binding protein"/>
    <property type="match status" value="1"/>
</dbReference>
<dbReference type="RefSeq" id="WP_036586272.1">
    <property type="nucleotide sequence ID" value="NZ_CP103346.1"/>
</dbReference>
<dbReference type="InterPro" id="IPR039424">
    <property type="entry name" value="SBP_5"/>
</dbReference>
<feature type="domain" description="Solute-binding protein family 5" evidence="7">
    <location>
        <begin position="66"/>
        <end position="443"/>
    </location>
</feature>
<evidence type="ECO:0000256" key="5">
    <source>
        <dbReference type="ARBA" id="ARBA00022764"/>
    </source>
</evidence>
<proteinExistence type="inferred from homology"/>
<sequence>MYRKFLLTGVCLLALAGAASAEVVLNRGNDTDPATLDHHRTSTVAEGNVMRDLYDGLTIQNANGEAVPGVAKSWDVSEDGTVYTFHLRDDAKWSNGDPVTAGDFQFTFRRLMDPKTAAGYASMLFIIKNAEDIAGGKKPTDQLGVEAVDDHTLKVTLNAPAPYFLELLTHQTGFPMNQKSVEANGDKFTTPGKMVTNGAYMLESFTPNDKIVMKKNPYYYEADQVKIDTVNWIPFEDRASCMRRFEAKEVQICSDVPAEQMDYVKKNLSKEFRMAPYLGVYYLPVKGKTADSKLKDPRVRQAISMAIDRDFIADQVWQGTMLPGYSMVPPGIANYVKDAPKLDYSDDMLEREDKAKELLKEAGVEPNTLSIELLYNTSENNKNTMAAIADQLGNIGVKASLNETEGATYFNFMRDDGPFDIARAGWIGDYNDPQNFLFISQSNVSFNYSKVKNADYDALMAKAEKILDLNERAKTLAEAEKLKLDEMSNIPILYYSSRALVSDKIDGWNDNLMDSHKTRWLSFKQ</sequence>
<dbReference type="InterPro" id="IPR000914">
    <property type="entry name" value="SBP_5_dom"/>
</dbReference>
<dbReference type="PIRSF" id="PIRSF002741">
    <property type="entry name" value="MppA"/>
    <property type="match status" value="1"/>
</dbReference>
<evidence type="ECO:0000256" key="2">
    <source>
        <dbReference type="ARBA" id="ARBA00005695"/>
    </source>
</evidence>
<accession>A0A011TPW0</accession>
<keyword evidence="4 6" id="KW-0732">Signal</keyword>
<keyword evidence="3" id="KW-0813">Transport</keyword>
<dbReference type="PANTHER" id="PTHR30290">
    <property type="entry name" value="PERIPLASMIC BINDING COMPONENT OF ABC TRANSPORTER"/>
    <property type="match status" value="1"/>
</dbReference>
<comment type="caution">
    <text evidence="8">The sequence shown here is derived from an EMBL/GenBank/DDBJ whole genome shotgun (WGS) entry which is preliminary data.</text>
</comment>
<evidence type="ECO:0000313" key="9">
    <source>
        <dbReference type="Proteomes" id="UP000481876"/>
    </source>
</evidence>
<dbReference type="InterPro" id="IPR023765">
    <property type="entry name" value="SBP_5_CS"/>
</dbReference>
<evidence type="ECO:0000256" key="6">
    <source>
        <dbReference type="SAM" id="SignalP"/>
    </source>
</evidence>
<dbReference type="PROSITE" id="PS01040">
    <property type="entry name" value="SBP_BACTERIAL_5"/>
    <property type="match status" value="1"/>
</dbReference>
<dbReference type="InterPro" id="IPR030678">
    <property type="entry name" value="Peptide/Ni-bd"/>
</dbReference>
<dbReference type="Pfam" id="PF00496">
    <property type="entry name" value="SBP_bac_5"/>
    <property type="match status" value="1"/>
</dbReference>
<dbReference type="AlphaFoldDB" id="A0A011TPW0"/>
<keyword evidence="5" id="KW-0574">Periplasm</keyword>
<dbReference type="GO" id="GO:0015833">
    <property type="term" value="P:peptide transport"/>
    <property type="evidence" value="ECO:0007669"/>
    <property type="project" value="TreeGrafter"/>
</dbReference>
<evidence type="ECO:0000256" key="1">
    <source>
        <dbReference type="ARBA" id="ARBA00004418"/>
    </source>
</evidence>
<evidence type="ECO:0000259" key="7">
    <source>
        <dbReference type="Pfam" id="PF00496"/>
    </source>
</evidence>
<evidence type="ECO:0000313" key="8">
    <source>
        <dbReference type="EMBL" id="KAB2759318.1"/>
    </source>
</evidence>
<feature type="chain" id="PRO_5041035495" evidence="6">
    <location>
        <begin position="22"/>
        <end position="525"/>
    </location>
</feature>
<comment type="similarity">
    <text evidence="2">Belongs to the bacterial solute-binding protein 5 family.</text>
</comment>
<evidence type="ECO:0000256" key="4">
    <source>
        <dbReference type="ARBA" id="ARBA00022729"/>
    </source>
</evidence>
<dbReference type="Proteomes" id="UP000481876">
    <property type="component" value="Unassembled WGS sequence"/>
</dbReference>
<protein>
    <submittedName>
        <fullName evidence="8">Peptide ABC transporter substrate-binding protein</fullName>
    </submittedName>
</protein>
<name>A0A011TPW0_BRUAN</name>
<dbReference type="EMBL" id="WBWS01000042">
    <property type="protein sequence ID" value="KAB2759318.1"/>
    <property type="molecule type" value="Genomic_DNA"/>
</dbReference>
<dbReference type="PANTHER" id="PTHR30290:SF10">
    <property type="entry name" value="PERIPLASMIC OLIGOPEPTIDE-BINDING PROTEIN-RELATED"/>
    <property type="match status" value="1"/>
</dbReference>
<dbReference type="Gene3D" id="3.90.76.10">
    <property type="entry name" value="Dipeptide-binding Protein, Domain 1"/>
    <property type="match status" value="1"/>
</dbReference>
<organism evidence="8 9">
    <name type="scientific">Brucella anthropi</name>
    <name type="common">Ochrobactrum anthropi</name>
    <dbReference type="NCBI Taxonomy" id="529"/>
    <lineage>
        <taxon>Bacteria</taxon>
        <taxon>Pseudomonadati</taxon>
        <taxon>Pseudomonadota</taxon>
        <taxon>Alphaproteobacteria</taxon>
        <taxon>Hyphomicrobiales</taxon>
        <taxon>Brucellaceae</taxon>
        <taxon>Brucella/Ochrobactrum group</taxon>
        <taxon>Brucella</taxon>
    </lineage>
</organism>
<dbReference type="GO" id="GO:0043190">
    <property type="term" value="C:ATP-binding cassette (ABC) transporter complex"/>
    <property type="evidence" value="ECO:0007669"/>
    <property type="project" value="InterPro"/>
</dbReference>
<dbReference type="GO" id="GO:0030288">
    <property type="term" value="C:outer membrane-bounded periplasmic space"/>
    <property type="evidence" value="ECO:0007669"/>
    <property type="project" value="TreeGrafter"/>
</dbReference>